<feature type="domain" description="Tyrosine-protein phosphatase" evidence="2">
    <location>
        <begin position="478"/>
        <end position="695"/>
    </location>
</feature>
<dbReference type="SMART" id="SM00194">
    <property type="entry name" value="PTPc"/>
    <property type="match status" value="1"/>
</dbReference>
<dbReference type="SMART" id="SM00404">
    <property type="entry name" value="PTPc_motif"/>
    <property type="match status" value="2"/>
</dbReference>
<dbReference type="InterPro" id="IPR056006">
    <property type="entry name" value="DUF7584"/>
</dbReference>
<dbReference type="InterPro" id="IPR029021">
    <property type="entry name" value="Prot-tyrosine_phosphatase-like"/>
</dbReference>
<dbReference type="InterPro" id="IPR000387">
    <property type="entry name" value="Tyr_Pase_dom"/>
</dbReference>
<feature type="domain" description="Tyrosine specific protein phosphatases" evidence="3">
    <location>
        <begin position="936"/>
        <end position="1008"/>
    </location>
</feature>
<dbReference type="STRING" id="174720.A0A0N5BDB0"/>
<keyword evidence="1" id="KW-0472">Membrane</keyword>
<dbReference type="InterPro" id="IPR003595">
    <property type="entry name" value="Tyr_Pase_cat"/>
</dbReference>
<evidence type="ECO:0000259" key="2">
    <source>
        <dbReference type="PROSITE" id="PS50055"/>
    </source>
</evidence>
<keyword evidence="4" id="KW-1185">Reference proteome</keyword>
<dbReference type="Pfam" id="PF00102">
    <property type="entry name" value="Y_phosphatase"/>
    <property type="match status" value="2"/>
</dbReference>
<dbReference type="PROSITE" id="PS50055">
    <property type="entry name" value="TYR_PHOSPHATASE_PTP"/>
    <property type="match status" value="2"/>
</dbReference>
<dbReference type="SUPFAM" id="SSF52799">
    <property type="entry name" value="(Phosphotyrosine protein) phosphatases II"/>
    <property type="match status" value="2"/>
</dbReference>
<dbReference type="Pfam" id="PF24486">
    <property type="entry name" value="DUF7583"/>
    <property type="match status" value="1"/>
</dbReference>
<proteinExistence type="predicted"/>
<dbReference type="PROSITE" id="PS50056">
    <property type="entry name" value="TYR_PHOSPHATASE_2"/>
    <property type="match status" value="1"/>
</dbReference>
<evidence type="ECO:0000313" key="5">
    <source>
        <dbReference type="WBParaSite" id="SPAL_0000399600.1"/>
    </source>
</evidence>
<feature type="transmembrane region" description="Helical" evidence="1">
    <location>
        <begin position="383"/>
        <end position="405"/>
    </location>
</feature>
<dbReference type="AlphaFoldDB" id="A0A0N5BDB0"/>
<name>A0A0N5BDB0_STREA</name>
<dbReference type="WBParaSite" id="SPAL_0000399600.1">
    <property type="protein sequence ID" value="SPAL_0000399600.1"/>
    <property type="gene ID" value="SPAL_0000399600"/>
</dbReference>
<sequence length="1069" mass="125071">MEREETWFVYNHRNKSLPNGTLTCNGVVDSNGTENTWTGQLRWKSPPEPLKNSVTLYGDQNIEYSCPKNKGLKTVEVYVDIDGILQVGTPIKDEIYRNQLRYLFPIEDIDSKTNVLKPCVIYKSTYDTPDIEIFGFADVITTTKNLTLHFVPKPQILKSYKVIVRPPNSVLPNFYSSEDVYVRNINYIYNNTFIESNETKTINGRIDVDGYGIFKFTYICNECGINNTLTIKTKHYFFGPKNDNEILKGELHVYMSKELAMKPNCSLDAYSFAYLEKVSFEDEETTIEQLKNHTKYKHFKIQDNLVIFKNTSNPKGTLTCYYKTPTNYILETYKFMVVYPPDNVTLNEDNDYVLTVNSKNHSEEVEADKIRELERTYRYQKTFIGIVTVILIIICGAIIIAIIYVNRKEIKNSFYVMKLSKNYPNIYKWCDKLNNENWETYCNIIHSTVYDPEIILDIKNNKITEEGQRVDSNIESLFMDTLVYSQKKLDIRIQAHYINTTKSDRIYIISDHPTPQLIPQYWEMIYHENVSVALSFHYRCPGDDATIWQNFWPHCDVSYGNLKIFKEESITQKLKHVTEYVYYVGIDNLPVKKVTIFHVEKYKEHVMPRSTYGIVELYKLVSSIAGKQRVLIDSKYGVDSSAFIYTYFACIIESMLKDKTLYNPMEIIKEVRKCRYGGDIGAVEYGFILKAIVDYFVSENILYDLERYNKFSTNYNDYTSTINLRVSNVTSELRTFMTFINILDKGLVKQLSLGIKTVGRLDITSLKKNCSRWYEIENDKELRLKNRYHDIPCLDKYALYSGEWPIYNTDISTYINANELSYFITKELKRTLIMCQAPTKSTVNGVVDVMFRNDVGILVLLANTSDRNEKWIECFPIEGDQLVFGKYTVVKLKPPVPIDFSIQMSEYYITDGLRTVPFKVLHLSQWPSNGEPINAWEFLSLYRQTIQFVGDRPILIQCPNGVGWTGTFALIIYMIDKIGTNYYFDPLKDLAAIREHRNQAIQTVEQFMIAFTVVRDYYIEYIKDGEFNVYKWYTKYYKNYFERNKNSITWGEKTMDPLSKAGYNYEFEE</sequence>
<dbReference type="InterPro" id="IPR000242">
    <property type="entry name" value="PTP_cat"/>
</dbReference>
<evidence type="ECO:0000256" key="1">
    <source>
        <dbReference type="SAM" id="Phobius"/>
    </source>
</evidence>
<feature type="domain" description="Tyrosine-protein phosphatase" evidence="2">
    <location>
        <begin position="785"/>
        <end position="1017"/>
    </location>
</feature>
<accession>A0A0N5BDB0</accession>
<organism evidence="4 5">
    <name type="scientific">Strongyloides papillosus</name>
    <name type="common">Intestinal threadworm</name>
    <dbReference type="NCBI Taxonomy" id="174720"/>
    <lineage>
        <taxon>Eukaryota</taxon>
        <taxon>Metazoa</taxon>
        <taxon>Ecdysozoa</taxon>
        <taxon>Nematoda</taxon>
        <taxon>Chromadorea</taxon>
        <taxon>Rhabditida</taxon>
        <taxon>Tylenchina</taxon>
        <taxon>Panagrolaimomorpha</taxon>
        <taxon>Strongyloidoidea</taxon>
        <taxon>Strongyloididae</taxon>
        <taxon>Strongyloides</taxon>
    </lineage>
</organism>
<keyword evidence="1" id="KW-0812">Transmembrane</keyword>
<dbReference type="PANTHER" id="PTHR46163">
    <property type="entry name" value="TYROSINE-PROTEIN PHOSPHATASE-RELATED"/>
    <property type="match status" value="1"/>
</dbReference>
<dbReference type="CDD" id="cd00047">
    <property type="entry name" value="PTPc"/>
    <property type="match status" value="1"/>
</dbReference>
<dbReference type="PRINTS" id="PR00700">
    <property type="entry name" value="PRTYPHPHTASE"/>
</dbReference>
<dbReference type="InterPro" id="IPR052782">
    <property type="entry name" value="Oocyte-zygote_transition_reg"/>
</dbReference>
<evidence type="ECO:0000259" key="3">
    <source>
        <dbReference type="PROSITE" id="PS50056"/>
    </source>
</evidence>
<protein>
    <submittedName>
        <fullName evidence="5">Protein-tyrosine-phosphatase</fullName>
    </submittedName>
</protein>
<dbReference type="Gene3D" id="3.90.190.10">
    <property type="entry name" value="Protein tyrosine phosphatase superfamily"/>
    <property type="match status" value="2"/>
</dbReference>
<evidence type="ECO:0000313" key="4">
    <source>
        <dbReference type="Proteomes" id="UP000046392"/>
    </source>
</evidence>
<dbReference type="Pfam" id="PF24488">
    <property type="entry name" value="DUF7584"/>
    <property type="match status" value="1"/>
</dbReference>
<reference evidence="5" key="1">
    <citation type="submission" date="2017-02" db="UniProtKB">
        <authorList>
            <consortium name="WormBaseParasite"/>
        </authorList>
    </citation>
    <scope>IDENTIFICATION</scope>
</reference>
<dbReference type="InterPro" id="IPR056005">
    <property type="entry name" value="DUF7583"/>
</dbReference>
<dbReference type="GO" id="GO:0004725">
    <property type="term" value="F:protein tyrosine phosphatase activity"/>
    <property type="evidence" value="ECO:0007669"/>
    <property type="project" value="InterPro"/>
</dbReference>
<dbReference type="Proteomes" id="UP000046392">
    <property type="component" value="Unplaced"/>
</dbReference>
<keyword evidence="1" id="KW-1133">Transmembrane helix</keyword>
<dbReference type="PANTHER" id="PTHR46163:SF5">
    <property type="entry name" value="TYROSINE-PROTEIN PHOSPHATASE"/>
    <property type="match status" value="1"/>
</dbReference>